<dbReference type="AlphaFoldDB" id="A0A3D9RTU4"/>
<protein>
    <submittedName>
        <fullName evidence="1">Uncharacterized protein</fullName>
    </submittedName>
</protein>
<evidence type="ECO:0000313" key="1">
    <source>
        <dbReference type="EMBL" id="REE80115.1"/>
    </source>
</evidence>
<accession>A0A3D9RTU4</accession>
<organism evidence="1 2">
    <name type="scientific">Paenibacillus taihuensis</name>
    <dbReference type="NCBI Taxonomy" id="1156355"/>
    <lineage>
        <taxon>Bacteria</taxon>
        <taxon>Bacillati</taxon>
        <taxon>Bacillota</taxon>
        <taxon>Bacilli</taxon>
        <taxon>Bacillales</taxon>
        <taxon>Paenibacillaceae</taxon>
        <taxon>Paenibacillus</taxon>
    </lineage>
</organism>
<proteinExistence type="predicted"/>
<evidence type="ECO:0000313" key="2">
    <source>
        <dbReference type="Proteomes" id="UP000256304"/>
    </source>
</evidence>
<name>A0A3D9RTU4_9BACL</name>
<sequence length="69" mass="7757">MTDQPTNEVHPYYQHAIEAFKLLPAATDGLVQLREAFEASKEDFLAIELKHMIARLEEIKALFSSGPQG</sequence>
<dbReference type="Proteomes" id="UP000256304">
    <property type="component" value="Unassembled WGS sequence"/>
</dbReference>
<reference evidence="1 2" key="1">
    <citation type="submission" date="2018-08" db="EMBL/GenBank/DDBJ databases">
        <title>Genomic Encyclopedia of Type Strains, Phase III (KMG-III): the genomes of soil and plant-associated and newly described type strains.</title>
        <authorList>
            <person name="Whitman W."/>
        </authorList>
    </citation>
    <scope>NUCLEOTIDE SEQUENCE [LARGE SCALE GENOMIC DNA]</scope>
    <source>
        <strain evidence="1 2">CGMCC 1.10966</strain>
    </source>
</reference>
<keyword evidence="2" id="KW-1185">Reference proteome</keyword>
<dbReference type="EMBL" id="QTTN01000022">
    <property type="protein sequence ID" value="REE80115.1"/>
    <property type="molecule type" value="Genomic_DNA"/>
</dbReference>
<gene>
    <name evidence="1" type="ORF">A8990_12269</name>
</gene>
<dbReference type="RefSeq" id="WP_116190474.1">
    <property type="nucleotide sequence ID" value="NZ_QTTN01000022.1"/>
</dbReference>
<comment type="caution">
    <text evidence="1">The sequence shown here is derived from an EMBL/GenBank/DDBJ whole genome shotgun (WGS) entry which is preliminary data.</text>
</comment>
<dbReference type="OrthoDB" id="2626756at2"/>